<evidence type="ECO:0000256" key="1">
    <source>
        <dbReference type="ARBA" id="ARBA00023604"/>
    </source>
</evidence>
<gene>
    <name evidence="2" type="ORF">JR316_002918</name>
</gene>
<evidence type="ECO:0000313" key="2">
    <source>
        <dbReference type="EMBL" id="KAG5170843.1"/>
    </source>
</evidence>
<organism evidence="2">
    <name type="scientific">Psilocybe cubensis</name>
    <name type="common">Psychedelic mushroom</name>
    <name type="synonym">Stropharia cubensis</name>
    <dbReference type="NCBI Taxonomy" id="181762"/>
    <lineage>
        <taxon>Eukaryota</taxon>
        <taxon>Fungi</taxon>
        <taxon>Dikarya</taxon>
        <taxon>Basidiomycota</taxon>
        <taxon>Agaricomycotina</taxon>
        <taxon>Agaricomycetes</taxon>
        <taxon>Agaricomycetidae</taxon>
        <taxon>Agaricales</taxon>
        <taxon>Agaricineae</taxon>
        <taxon>Strophariaceae</taxon>
        <taxon>Psilocybe</taxon>
    </lineage>
</organism>
<name>A0A8H7Y1F0_PSICU</name>
<protein>
    <recommendedName>
        <fullName evidence="3">Methyltransferase</fullName>
    </recommendedName>
</protein>
<dbReference type="PANTHER" id="PTHR34598">
    <property type="entry name" value="BLL6449 PROTEIN"/>
    <property type="match status" value="1"/>
</dbReference>
<dbReference type="AlphaFoldDB" id="A0A8H7Y1F0"/>
<sequence length="282" mass="31515">MSAFNSPPFVLATLGYYSPPADGGKPYQKGVVDPSTGIRSLERNWFPIDVPGIAIENARGREHEVSLDKTGFAFFHHVSKHTSFENEDNVKTAYYLESAELLKKLTGANRVEIFDHTVRKSNLGPGVENLIYGPVSMVHIDQSNDASVARVHLHMPAADVPKLLSKRFQIINLWRPIHHTALDYPLALCDSRSVDPTDIVPVKLIFPDRVGELLSVKHSEKHKWWYLRGMTPDDIVLIKCYDSVQDGSVAVATPHTAFYDPTAPDGAIPRESIELRALVFYD</sequence>
<dbReference type="OrthoDB" id="412788at2759"/>
<proteinExistence type="inferred from homology"/>
<reference evidence="2" key="1">
    <citation type="submission" date="2021-02" db="EMBL/GenBank/DDBJ databases">
        <title>Psilocybe cubensis genome.</title>
        <authorList>
            <person name="Mckernan K.J."/>
            <person name="Crawford S."/>
            <person name="Trippe A."/>
            <person name="Kane L.T."/>
            <person name="Mclaughlin S."/>
        </authorList>
    </citation>
    <scope>NUCLEOTIDE SEQUENCE [LARGE SCALE GENOMIC DNA]</scope>
    <source>
        <strain evidence="2">MGC-MH-2018</strain>
    </source>
</reference>
<accession>A0A8H7Y1F0</accession>
<dbReference type="EMBL" id="JAFIQS010000003">
    <property type="protein sequence ID" value="KAG5170843.1"/>
    <property type="molecule type" value="Genomic_DNA"/>
</dbReference>
<dbReference type="InterPro" id="IPR044053">
    <property type="entry name" value="AsaB-like"/>
</dbReference>
<comment type="similarity">
    <text evidence="1">Belongs to the asaB hydroxylase/desaturase family.</text>
</comment>
<comment type="caution">
    <text evidence="2">The sequence shown here is derived from an EMBL/GenBank/DDBJ whole genome shotgun (WGS) entry which is preliminary data.</text>
</comment>
<dbReference type="NCBIfam" id="NF041278">
    <property type="entry name" value="CmcJ_NvfI_EfuI"/>
    <property type="match status" value="1"/>
</dbReference>
<dbReference type="GO" id="GO:0016491">
    <property type="term" value="F:oxidoreductase activity"/>
    <property type="evidence" value="ECO:0007669"/>
    <property type="project" value="InterPro"/>
</dbReference>
<evidence type="ECO:0008006" key="3">
    <source>
        <dbReference type="Google" id="ProtNLM"/>
    </source>
</evidence>
<dbReference type="PANTHER" id="PTHR34598:SF3">
    <property type="entry name" value="OXIDOREDUCTASE AN1597"/>
    <property type="match status" value="1"/>
</dbReference>